<comment type="caution">
    <text evidence="12">The sequence shown here is derived from an EMBL/GenBank/DDBJ whole genome shotgun (WGS) entry which is preliminary data.</text>
</comment>
<feature type="binding site" evidence="10">
    <location>
        <position position="90"/>
    </location>
    <ligand>
        <name>Mn(2+)</name>
        <dbReference type="ChEBI" id="CHEBI:29035"/>
        <label>2</label>
    </ligand>
</feature>
<gene>
    <name evidence="10" type="primary">lpxH</name>
    <name evidence="12" type="ORF">H8R02_27570</name>
</gene>
<dbReference type="PANTHER" id="PTHR34990:SF1">
    <property type="entry name" value="UDP-2,3-DIACYLGLUCOSAMINE HYDROLASE"/>
    <property type="match status" value="1"/>
</dbReference>
<dbReference type="GO" id="GO:0005737">
    <property type="term" value="C:cytoplasm"/>
    <property type="evidence" value="ECO:0007669"/>
    <property type="project" value="InterPro"/>
</dbReference>
<keyword evidence="8 10" id="KW-0472">Membrane</keyword>
<evidence type="ECO:0000256" key="3">
    <source>
        <dbReference type="ARBA" id="ARBA00022519"/>
    </source>
</evidence>
<name>A0A923MCN4_9BURK</name>
<keyword evidence="5 10" id="KW-0479">Metal-binding</keyword>
<accession>A0A923MCN4</accession>
<organism evidence="12 13">
    <name type="scientific">Ramlibacter albus</name>
    <dbReference type="NCBI Taxonomy" id="2079448"/>
    <lineage>
        <taxon>Bacteria</taxon>
        <taxon>Pseudomonadati</taxon>
        <taxon>Pseudomonadota</taxon>
        <taxon>Betaproteobacteria</taxon>
        <taxon>Burkholderiales</taxon>
        <taxon>Comamonadaceae</taxon>
        <taxon>Ramlibacter</taxon>
    </lineage>
</organism>
<evidence type="ECO:0000313" key="13">
    <source>
        <dbReference type="Proteomes" id="UP000596827"/>
    </source>
</evidence>
<keyword evidence="1 10" id="KW-1003">Cell membrane</keyword>
<feature type="binding site" evidence="10">
    <location>
        <begin position="90"/>
        <end position="91"/>
    </location>
    <ligand>
        <name>substrate</name>
    </ligand>
</feature>
<dbReference type="CDD" id="cd07398">
    <property type="entry name" value="MPP_YbbF-LpxH"/>
    <property type="match status" value="1"/>
</dbReference>
<dbReference type="EMBL" id="JACORU010000016">
    <property type="protein sequence ID" value="MBC5768255.1"/>
    <property type="molecule type" value="Genomic_DNA"/>
</dbReference>
<evidence type="ECO:0000256" key="8">
    <source>
        <dbReference type="ARBA" id="ARBA00023136"/>
    </source>
</evidence>
<proteinExistence type="inferred from homology"/>
<comment type="similarity">
    <text evidence="10">Belongs to the LpxH family.</text>
</comment>
<feature type="binding site" evidence="10">
    <location>
        <position position="20"/>
    </location>
    <ligand>
        <name>Mn(2+)</name>
        <dbReference type="ChEBI" id="CHEBI:29035"/>
        <label>1</label>
    </ligand>
</feature>
<dbReference type="AlphaFoldDB" id="A0A923MCN4"/>
<comment type="catalytic activity">
    <reaction evidence="10">
        <text>UDP-2-N,3-O-bis[(3R)-3-hydroxytetradecanoyl]-alpha-D-glucosamine + H2O = 2-N,3-O-bis[(3R)-3-hydroxytetradecanoyl]-alpha-D-glucosaminyl 1-phosphate + UMP + 2 H(+)</text>
        <dbReference type="Rhea" id="RHEA:25213"/>
        <dbReference type="ChEBI" id="CHEBI:15377"/>
        <dbReference type="ChEBI" id="CHEBI:15378"/>
        <dbReference type="ChEBI" id="CHEBI:57865"/>
        <dbReference type="ChEBI" id="CHEBI:57957"/>
        <dbReference type="ChEBI" id="CHEBI:78847"/>
        <dbReference type="EC" id="3.6.1.54"/>
    </reaction>
</comment>
<dbReference type="NCBIfam" id="TIGR01854">
    <property type="entry name" value="lipid_A_lpxH"/>
    <property type="match status" value="1"/>
</dbReference>
<feature type="binding site" evidence="10">
    <location>
        <position position="207"/>
    </location>
    <ligand>
        <name>Mn(2+)</name>
        <dbReference type="ChEBI" id="CHEBI:29035"/>
        <label>1</label>
    </ligand>
</feature>
<dbReference type="Proteomes" id="UP000596827">
    <property type="component" value="Unassembled WGS sequence"/>
</dbReference>
<dbReference type="GO" id="GO:0008758">
    <property type="term" value="F:UDP-2,3-diacylglucosamine hydrolase activity"/>
    <property type="evidence" value="ECO:0007669"/>
    <property type="project" value="UniProtKB-UniRule"/>
</dbReference>
<feature type="binding site" evidence="10">
    <location>
        <position position="133"/>
    </location>
    <ligand>
        <name>substrate</name>
    </ligand>
</feature>
<feature type="domain" description="Calcineurin-like phosphoesterase" evidence="11">
    <location>
        <begin position="17"/>
        <end position="209"/>
    </location>
</feature>
<evidence type="ECO:0000256" key="1">
    <source>
        <dbReference type="ARBA" id="ARBA00022475"/>
    </source>
</evidence>
<keyword evidence="4 10" id="KW-0441">Lipid A biosynthesis</keyword>
<dbReference type="NCBIfam" id="NF003743">
    <property type="entry name" value="PRK05340.1"/>
    <property type="match status" value="1"/>
</dbReference>
<evidence type="ECO:0000256" key="2">
    <source>
        <dbReference type="ARBA" id="ARBA00022516"/>
    </source>
</evidence>
<feature type="binding site" evidence="10">
    <location>
        <position position="51"/>
    </location>
    <ligand>
        <name>Mn(2+)</name>
        <dbReference type="ChEBI" id="CHEBI:29035"/>
        <label>1</label>
    </ligand>
</feature>
<keyword evidence="9 10" id="KW-0464">Manganese</keyword>
<feature type="binding site" evidence="10">
    <location>
        <position position="125"/>
    </location>
    <ligand>
        <name>Mn(2+)</name>
        <dbReference type="ChEBI" id="CHEBI:29035"/>
        <label>2</label>
    </ligand>
</feature>
<comment type="function">
    <text evidence="10">Hydrolyzes the pyrophosphate bond of UDP-2,3-diacylglucosamine to yield 2,3-diacylglucosamine 1-phosphate (lipid X) and UMP by catalyzing the attack of water at the alpha-P atom. Involved in the biosynthesis of lipid A, a phosphorylated glycolipid that anchors the lipopolysaccharide to the outer membrane of the cell.</text>
</comment>
<dbReference type="InterPro" id="IPR043461">
    <property type="entry name" value="LpxH-like"/>
</dbReference>
<sequence length="251" mass="27782">MSTPELHAPDAWRSLDFISDLHLQAAQPATFEAWRRFMVACDADALFILGDLFEAWVGDDAAGEPGFEDDCAEVLRATARRLPVFFLHGNRDFLVGAGLMQSTGVTLLDDPTVLVFADRRWLLSHGDALCVDDADYQAFRRKVRDAGWQSQFLSQALEQRRAIARGLRTESEERASSGVEYADVDTATAVQWLQAARAETLIHGHTHAPREHQLGGGFRRIVLSDWDASAQPPRLEVLRLSAGGAERVNLG</sequence>
<evidence type="ECO:0000256" key="7">
    <source>
        <dbReference type="ARBA" id="ARBA00023098"/>
    </source>
</evidence>
<dbReference type="InterPro" id="IPR029052">
    <property type="entry name" value="Metallo-depent_PP-like"/>
</dbReference>
<dbReference type="GO" id="GO:0019897">
    <property type="term" value="C:extrinsic component of plasma membrane"/>
    <property type="evidence" value="ECO:0007669"/>
    <property type="project" value="UniProtKB-UniRule"/>
</dbReference>
<comment type="pathway">
    <text evidence="10">Glycolipid biosynthesis; lipid IV(A) biosynthesis; lipid IV(A) from (3R)-3-hydroxytetradecanoyl-[acyl-carrier-protein] and UDP-N-acetyl-alpha-D-glucosamine: step 4/6.</text>
</comment>
<evidence type="ECO:0000256" key="4">
    <source>
        <dbReference type="ARBA" id="ARBA00022556"/>
    </source>
</evidence>
<evidence type="ECO:0000256" key="6">
    <source>
        <dbReference type="ARBA" id="ARBA00022801"/>
    </source>
</evidence>
<protein>
    <recommendedName>
        <fullName evidence="10">UDP-2,3-diacylglucosamine hydrolase</fullName>
        <ecNumber evidence="10">3.6.1.54</ecNumber>
    </recommendedName>
    <alternativeName>
        <fullName evidence="10">UDP-2,3-diacylglucosamine diphosphatase</fullName>
    </alternativeName>
</protein>
<feature type="binding site" evidence="10">
    <location>
        <position position="22"/>
    </location>
    <ligand>
        <name>Mn(2+)</name>
        <dbReference type="ChEBI" id="CHEBI:29035"/>
        <label>1</label>
    </ligand>
</feature>
<dbReference type="InterPro" id="IPR010138">
    <property type="entry name" value="UDP-diacylglucosamine_Hdrlase"/>
</dbReference>
<keyword evidence="6 10" id="KW-0378">Hydrolase</keyword>
<keyword evidence="2 10" id="KW-0444">Lipid biosynthesis</keyword>
<evidence type="ECO:0000256" key="5">
    <source>
        <dbReference type="ARBA" id="ARBA00022723"/>
    </source>
</evidence>
<evidence type="ECO:0000256" key="10">
    <source>
        <dbReference type="HAMAP-Rule" id="MF_00575"/>
    </source>
</evidence>
<dbReference type="GO" id="GO:0030145">
    <property type="term" value="F:manganese ion binding"/>
    <property type="evidence" value="ECO:0007669"/>
    <property type="project" value="UniProtKB-UniRule"/>
</dbReference>
<dbReference type="EC" id="3.6.1.54" evidence="10"/>
<dbReference type="RefSeq" id="WP_187084834.1">
    <property type="nucleotide sequence ID" value="NZ_JACORU010000016.1"/>
</dbReference>
<comment type="subcellular location">
    <subcellularLocation>
        <location evidence="10">Cell inner membrane</location>
        <topology evidence="10">Peripheral membrane protein</topology>
        <orientation evidence="10">Cytoplasmic side</orientation>
    </subcellularLocation>
</comment>
<keyword evidence="7 10" id="KW-0443">Lipid metabolism</keyword>
<reference evidence="12" key="1">
    <citation type="submission" date="2020-08" db="EMBL/GenBank/DDBJ databases">
        <title>Ramlibacter sp. GTP1 16S ribosomal RNA gene genome sequencing and assembly.</title>
        <authorList>
            <person name="Kang M."/>
        </authorList>
    </citation>
    <scope>NUCLEOTIDE SEQUENCE</scope>
    <source>
        <strain evidence="12">GTP1</strain>
    </source>
</reference>
<dbReference type="HAMAP" id="MF_00575">
    <property type="entry name" value="LpxH"/>
    <property type="match status" value="1"/>
</dbReference>
<dbReference type="Pfam" id="PF00149">
    <property type="entry name" value="Metallophos"/>
    <property type="match status" value="1"/>
</dbReference>
<evidence type="ECO:0000313" key="12">
    <source>
        <dbReference type="EMBL" id="MBC5768255.1"/>
    </source>
</evidence>
<dbReference type="GO" id="GO:0009245">
    <property type="term" value="P:lipid A biosynthetic process"/>
    <property type="evidence" value="ECO:0007669"/>
    <property type="project" value="UniProtKB-UniRule"/>
</dbReference>
<dbReference type="PANTHER" id="PTHR34990">
    <property type="entry name" value="UDP-2,3-DIACYLGLUCOSAMINE HYDROLASE-RELATED"/>
    <property type="match status" value="1"/>
</dbReference>
<feature type="binding site" evidence="10">
    <location>
        <position position="205"/>
    </location>
    <ligand>
        <name>Mn(2+)</name>
        <dbReference type="ChEBI" id="CHEBI:29035"/>
        <label>2</label>
    </ligand>
</feature>
<feature type="binding site" evidence="10">
    <location>
        <position position="171"/>
    </location>
    <ligand>
        <name>substrate</name>
    </ligand>
</feature>
<dbReference type="InterPro" id="IPR004843">
    <property type="entry name" value="Calcineurin-like_PHP"/>
</dbReference>
<comment type="caution">
    <text evidence="10">Lacks conserved residue(s) required for the propagation of feature annotation.</text>
</comment>
<evidence type="ECO:0000256" key="9">
    <source>
        <dbReference type="ARBA" id="ARBA00023211"/>
    </source>
</evidence>
<comment type="cofactor">
    <cofactor evidence="10">
        <name>Mn(2+)</name>
        <dbReference type="ChEBI" id="CHEBI:29035"/>
    </cofactor>
    <text evidence="10">Binds 2 Mn(2+) ions per subunit in a binuclear metal center.</text>
</comment>
<keyword evidence="13" id="KW-1185">Reference proteome</keyword>
<evidence type="ECO:0000259" key="11">
    <source>
        <dbReference type="Pfam" id="PF00149"/>
    </source>
</evidence>
<feature type="binding site" evidence="10">
    <location>
        <position position="205"/>
    </location>
    <ligand>
        <name>substrate</name>
    </ligand>
</feature>
<keyword evidence="3 10" id="KW-0997">Cell inner membrane</keyword>
<feature type="binding site" evidence="10">
    <location>
        <position position="51"/>
    </location>
    <ligand>
        <name>Mn(2+)</name>
        <dbReference type="ChEBI" id="CHEBI:29035"/>
        <label>2</label>
    </ligand>
</feature>
<dbReference type="Gene3D" id="3.60.21.10">
    <property type="match status" value="1"/>
</dbReference>
<dbReference type="SUPFAM" id="SSF56300">
    <property type="entry name" value="Metallo-dependent phosphatases"/>
    <property type="match status" value="1"/>
</dbReference>